<comment type="function">
    <text evidence="2">Pyridoxal 5'-phosphate (PLP)-binding protein, which is involved in PLP homeostasis.</text>
</comment>
<accession>Q2JD45</accession>
<evidence type="ECO:0000313" key="6">
    <source>
        <dbReference type="EMBL" id="ABD10797.1"/>
    </source>
</evidence>
<dbReference type="EMBL" id="CP000249">
    <property type="protein sequence ID" value="ABD10797.1"/>
    <property type="molecule type" value="Genomic_DNA"/>
</dbReference>
<evidence type="ECO:0000256" key="2">
    <source>
        <dbReference type="HAMAP-Rule" id="MF_02087"/>
    </source>
</evidence>
<organism evidence="6 7">
    <name type="scientific">Frankia casuarinae (strain DSM 45818 / CECT 9043 / HFP020203 / CcI3)</name>
    <dbReference type="NCBI Taxonomy" id="106370"/>
    <lineage>
        <taxon>Bacteria</taxon>
        <taxon>Bacillati</taxon>
        <taxon>Actinomycetota</taxon>
        <taxon>Actinomycetes</taxon>
        <taxon>Frankiales</taxon>
        <taxon>Frankiaceae</taxon>
        <taxon>Frankia</taxon>
    </lineage>
</organism>
<feature type="region of interest" description="Disordered" evidence="4">
    <location>
        <begin position="1"/>
        <end position="82"/>
    </location>
</feature>
<dbReference type="Gene3D" id="3.20.20.10">
    <property type="entry name" value="Alanine racemase"/>
    <property type="match status" value="1"/>
</dbReference>
<evidence type="ECO:0000256" key="3">
    <source>
        <dbReference type="RuleBase" id="RU004514"/>
    </source>
</evidence>
<feature type="domain" description="Alanine racemase N-terminal" evidence="5">
    <location>
        <begin position="92"/>
        <end position="343"/>
    </location>
</feature>
<evidence type="ECO:0000259" key="5">
    <source>
        <dbReference type="Pfam" id="PF01168"/>
    </source>
</evidence>
<dbReference type="InterPro" id="IPR001608">
    <property type="entry name" value="Ala_racemase_N"/>
</dbReference>
<dbReference type="PROSITE" id="PS01211">
    <property type="entry name" value="UPF0001"/>
    <property type="match status" value="1"/>
</dbReference>
<proteinExistence type="inferred from homology"/>
<dbReference type="Proteomes" id="UP000001937">
    <property type="component" value="Chromosome"/>
</dbReference>
<dbReference type="KEGG" id="fra:Francci3_1420"/>
<dbReference type="PhylomeDB" id="Q2JD45"/>
<feature type="compositionally biased region" description="Basic and acidic residues" evidence="4">
    <location>
        <begin position="24"/>
        <end position="70"/>
    </location>
</feature>
<sequence>MIHRPEMPARHGASGSGESDGPFDPDRPAPDRPAPDRPAPDRPAPDRPAPDRPAPDRPAPDRPAPDRPAPDRPAPIELDPARLDRLTQRLAEVRARIAGAARAAGRDPDHLTLIAVSKTYPPQDVVMMHTLGVRHFAENREQEAGPKVSLVTRLIGGERSVPAKGTGDGLSSGATGSDDPIWHFVGQLQRNKARSVLRWADWVQSVDRVSLVPVLSRLAMERGRPLSICLQVSLDLPGASDGKIGASIAGSRRGGIDPAGLSALADLVEEAPGLALRGVMAVAPRRGQPRPAFARLREVAERLKVGHPQATVISAGMSGDLEDAVAEGATHLRIGTALFGERPGVP</sequence>
<dbReference type="GO" id="GO:0030170">
    <property type="term" value="F:pyridoxal phosphate binding"/>
    <property type="evidence" value="ECO:0007669"/>
    <property type="project" value="UniProtKB-UniRule"/>
</dbReference>
<keyword evidence="7" id="KW-1185">Reference proteome</keyword>
<dbReference type="HAMAP" id="MF_02087">
    <property type="entry name" value="PLP_homeostasis"/>
    <property type="match status" value="1"/>
</dbReference>
<dbReference type="STRING" id="106370.Francci3_1420"/>
<dbReference type="InterPro" id="IPR011078">
    <property type="entry name" value="PyrdxlP_homeostasis"/>
</dbReference>
<dbReference type="Pfam" id="PF01168">
    <property type="entry name" value="Ala_racemase_N"/>
    <property type="match status" value="1"/>
</dbReference>
<dbReference type="HOGENOM" id="CLU_059988_0_0_11"/>
<reference evidence="6 7" key="1">
    <citation type="journal article" date="2007" name="Genome Res.">
        <title>Genome characteristics of facultatively symbiotic Frankia sp. strains reflect host range and host plant biogeography.</title>
        <authorList>
            <person name="Normand P."/>
            <person name="Lapierre P."/>
            <person name="Tisa L.S."/>
            <person name="Gogarten J.P."/>
            <person name="Alloisio N."/>
            <person name="Bagnarol E."/>
            <person name="Bassi C.A."/>
            <person name="Berry A.M."/>
            <person name="Bickhart D.M."/>
            <person name="Choisne N."/>
            <person name="Couloux A."/>
            <person name="Cournoyer B."/>
            <person name="Cruveiller S."/>
            <person name="Daubin V."/>
            <person name="Demange N."/>
            <person name="Francino M.P."/>
            <person name="Goltsman E."/>
            <person name="Huang Y."/>
            <person name="Kopp O.R."/>
            <person name="Labarre L."/>
            <person name="Lapidus A."/>
            <person name="Lavire C."/>
            <person name="Marechal J."/>
            <person name="Martinez M."/>
            <person name="Mastronunzio J.E."/>
            <person name="Mullin B.C."/>
            <person name="Niemann J."/>
            <person name="Pujic P."/>
            <person name="Rawnsley T."/>
            <person name="Rouy Z."/>
            <person name="Schenowitz C."/>
            <person name="Sellstedt A."/>
            <person name="Tavares F."/>
            <person name="Tomkins J.P."/>
            <person name="Vallenet D."/>
            <person name="Valverde C."/>
            <person name="Wall L.G."/>
            <person name="Wang Y."/>
            <person name="Medigue C."/>
            <person name="Benson D.R."/>
        </authorList>
    </citation>
    <scope>NUCLEOTIDE SEQUENCE [LARGE SCALE GENOMIC DNA]</scope>
    <source>
        <strain evidence="7">DSM 45818 / CECT 9043 / CcI3</strain>
    </source>
</reference>
<dbReference type="PANTHER" id="PTHR10146">
    <property type="entry name" value="PROLINE SYNTHETASE CO-TRANSCRIBED BACTERIAL HOMOLOG PROTEIN"/>
    <property type="match status" value="1"/>
</dbReference>
<dbReference type="InterPro" id="IPR029066">
    <property type="entry name" value="PLP-binding_barrel"/>
</dbReference>
<evidence type="ECO:0000256" key="4">
    <source>
        <dbReference type="SAM" id="MobiDB-lite"/>
    </source>
</evidence>
<dbReference type="SUPFAM" id="SSF51419">
    <property type="entry name" value="PLP-binding barrel"/>
    <property type="match status" value="1"/>
</dbReference>
<dbReference type="PANTHER" id="PTHR10146:SF14">
    <property type="entry name" value="PYRIDOXAL PHOSPHATE HOMEOSTASIS PROTEIN"/>
    <property type="match status" value="1"/>
</dbReference>
<comment type="similarity">
    <text evidence="2 3">Belongs to the pyridoxal phosphate-binding protein YggS/PROSC family.</text>
</comment>
<evidence type="ECO:0000313" key="7">
    <source>
        <dbReference type="Proteomes" id="UP000001937"/>
    </source>
</evidence>
<dbReference type="CDD" id="cd00635">
    <property type="entry name" value="PLPDE_III_YBL036c_like"/>
    <property type="match status" value="1"/>
</dbReference>
<dbReference type="AlphaFoldDB" id="Q2JD45"/>
<gene>
    <name evidence="6" type="ordered locus">Francci3_1420</name>
</gene>
<keyword evidence="1 2" id="KW-0663">Pyridoxal phosphate</keyword>
<name>Q2JD45_FRACC</name>
<protein>
    <recommendedName>
        <fullName evidence="2">Pyridoxal phosphate homeostasis protein</fullName>
        <shortName evidence="2">PLP homeostasis protein</shortName>
    </recommendedName>
</protein>
<evidence type="ECO:0000256" key="1">
    <source>
        <dbReference type="ARBA" id="ARBA00022898"/>
    </source>
</evidence>
<feature type="modified residue" description="N6-(pyridoxal phosphate)lysine" evidence="2">
    <location>
        <position position="118"/>
    </location>
</feature>
<dbReference type="eggNOG" id="COG0325">
    <property type="taxonomic scope" value="Bacteria"/>
</dbReference>